<protein>
    <submittedName>
        <fullName evidence="11">Nuclear distribution protein nudE-like 1</fullName>
    </submittedName>
</protein>
<dbReference type="Gene3D" id="6.10.250.1080">
    <property type="match status" value="1"/>
</dbReference>
<organism evidence="11 12">
    <name type="scientific">Halocaridina rubra</name>
    <name type="common">Hawaiian red shrimp</name>
    <dbReference type="NCBI Taxonomy" id="373956"/>
    <lineage>
        <taxon>Eukaryota</taxon>
        <taxon>Metazoa</taxon>
        <taxon>Ecdysozoa</taxon>
        <taxon>Arthropoda</taxon>
        <taxon>Crustacea</taxon>
        <taxon>Multicrustacea</taxon>
        <taxon>Malacostraca</taxon>
        <taxon>Eumalacostraca</taxon>
        <taxon>Eucarida</taxon>
        <taxon>Decapoda</taxon>
        <taxon>Pleocyemata</taxon>
        <taxon>Caridea</taxon>
        <taxon>Atyoidea</taxon>
        <taxon>Atyidae</taxon>
        <taxon>Halocaridina</taxon>
    </lineage>
</organism>
<evidence type="ECO:0000313" key="11">
    <source>
        <dbReference type="EMBL" id="KAK7047505.1"/>
    </source>
</evidence>
<evidence type="ECO:0000256" key="9">
    <source>
        <dbReference type="SAM" id="MobiDB-lite"/>
    </source>
</evidence>
<name>A0AAN8WPJ5_HALRR</name>
<dbReference type="AlphaFoldDB" id="A0AAN8WPJ5"/>
<keyword evidence="12" id="KW-1185">Reference proteome</keyword>
<sequence>ERCDRVHNEFNTQVKALQSELNEIKTIKEDLTRYIRELEQANDDLERAKRATVTSLEDFESRLNLAIERNAFLESELDEKEALKIMVQRLKDEARDLRQELCVKEKDDCEPDNDKALQHQHLNHQSPQKPLSSSQQTTPEDSIVDSNKLLSSTQINESLPSTPVR</sequence>
<dbReference type="EMBL" id="JAXCGZ010021623">
    <property type="protein sequence ID" value="KAK7047505.1"/>
    <property type="molecule type" value="Genomic_DNA"/>
</dbReference>
<dbReference type="GO" id="GO:0016477">
    <property type="term" value="P:cell migration"/>
    <property type="evidence" value="ECO:0007669"/>
    <property type="project" value="TreeGrafter"/>
</dbReference>
<comment type="subcellular location">
    <subcellularLocation>
        <location evidence="2">Cytoplasm</location>
        <location evidence="2">Cytoskeleton</location>
        <location evidence="2">Microtubule organizing center</location>
        <location evidence="2">Centrosome</location>
    </subcellularLocation>
    <subcellularLocation>
        <location evidence="1">Cytoplasm</location>
        <location evidence="1">Cytoskeleton</location>
        <location evidence="1">Spindle</location>
    </subcellularLocation>
</comment>
<feature type="non-terminal residue" evidence="11">
    <location>
        <position position="165"/>
    </location>
</feature>
<feature type="compositionally biased region" description="Basic and acidic residues" evidence="9">
    <location>
        <begin position="107"/>
        <end position="117"/>
    </location>
</feature>
<feature type="non-terminal residue" evidence="11">
    <location>
        <position position="1"/>
    </location>
</feature>
<dbReference type="GO" id="GO:0047496">
    <property type="term" value="P:vesicle transport along microtubule"/>
    <property type="evidence" value="ECO:0007669"/>
    <property type="project" value="TreeGrafter"/>
</dbReference>
<evidence type="ECO:0000256" key="5">
    <source>
        <dbReference type="ARBA" id="ARBA00022701"/>
    </source>
</evidence>
<proteinExistence type="inferred from homology"/>
<dbReference type="Pfam" id="PF04880">
    <property type="entry name" value="NUDE_C"/>
    <property type="match status" value="1"/>
</dbReference>
<comment type="similarity">
    <text evidence="3">Belongs to the nudE family.</text>
</comment>
<keyword evidence="4" id="KW-0963">Cytoplasm</keyword>
<dbReference type="PANTHER" id="PTHR10921:SF1">
    <property type="entry name" value="NUCLEAR DISTRIBUTION PROTEIN NUDE HOMOLOG"/>
    <property type="match status" value="1"/>
</dbReference>
<evidence type="ECO:0000259" key="10">
    <source>
        <dbReference type="Pfam" id="PF04880"/>
    </source>
</evidence>
<evidence type="ECO:0000256" key="7">
    <source>
        <dbReference type="ARBA" id="ARBA00023212"/>
    </source>
</evidence>
<dbReference type="GO" id="GO:0005874">
    <property type="term" value="C:microtubule"/>
    <property type="evidence" value="ECO:0007669"/>
    <property type="project" value="UniProtKB-KW"/>
</dbReference>
<keyword evidence="6 8" id="KW-0175">Coiled coil</keyword>
<evidence type="ECO:0000256" key="1">
    <source>
        <dbReference type="ARBA" id="ARBA00004186"/>
    </source>
</evidence>
<keyword evidence="5" id="KW-0493">Microtubule</keyword>
<gene>
    <name evidence="11" type="primary">NDEL1</name>
    <name evidence="11" type="ORF">SK128_021906</name>
</gene>
<evidence type="ECO:0000256" key="8">
    <source>
        <dbReference type="SAM" id="Coils"/>
    </source>
</evidence>
<dbReference type="GO" id="GO:0005819">
    <property type="term" value="C:spindle"/>
    <property type="evidence" value="ECO:0007669"/>
    <property type="project" value="UniProtKB-SubCell"/>
</dbReference>
<feature type="compositionally biased region" description="Low complexity" evidence="9">
    <location>
        <begin position="125"/>
        <end position="139"/>
    </location>
</feature>
<dbReference type="InterPro" id="IPR006964">
    <property type="entry name" value="NUDE_dom"/>
</dbReference>
<dbReference type="InterPro" id="IPR033494">
    <property type="entry name" value="NUDE"/>
</dbReference>
<dbReference type="PANTHER" id="PTHR10921">
    <property type="entry name" value="NUCLEAR DISTRIBUTION PROTEIN NUDE HOMOLOG 1"/>
    <property type="match status" value="1"/>
</dbReference>
<evidence type="ECO:0000256" key="4">
    <source>
        <dbReference type="ARBA" id="ARBA00022490"/>
    </source>
</evidence>
<dbReference type="GO" id="GO:0000132">
    <property type="term" value="P:establishment of mitotic spindle orientation"/>
    <property type="evidence" value="ECO:0007669"/>
    <property type="project" value="TreeGrafter"/>
</dbReference>
<feature type="compositionally biased region" description="Polar residues" evidence="9">
    <location>
        <begin position="144"/>
        <end position="165"/>
    </location>
</feature>
<feature type="coiled-coil region" evidence="8">
    <location>
        <begin position="7"/>
        <end position="100"/>
    </location>
</feature>
<feature type="domain" description="NUDE" evidence="10">
    <location>
        <begin position="55"/>
        <end position="147"/>
    </location>
</feature>
<dbReference type="Proteomes" id="UP001381693">
    <property type="component" value="Unassembled WGS sequence"/>
</dbReference>
<reference evidence="11 12" key="1">
    <citation type="submission" date="2023-11" db="EMBL/GenBank/DDBJ databases">
        <title>Halocaridina rubra genome assembly.</title>
        <authorList>
            <person name="Smith C."/>
        </authorList>
    </citation>
    <scope>NUCLEOTIDE SEQUENCE [LARGE SCALE GENOMIC DNA]</scope>
    <source>
        <strain evidence="11">EP-1</strain>
        <tissue evidence="11">Whole</tissue>
    </source>
</reference>
<dbReference type="GO" id="GO:0007100">
    <property type="term" value="P:mitotic centrosome separation"/>
    <property type="evidence" value="ECO:0007669"/>
    <property type="project" value="TreeGrafter"/>
</dbReference>
<evidence type="ECO:0000313" key="12">
    <source>
        <dbReference type="Proteomes" id="UP001381693"/>
    </source>
</evidence>
<feature type="region of interest" description="Disordered" evidence="9">
    <location>
        <begin position="107"/>
        <end position="165"/>
    </location>
</feature>
<evidence type="ECO:0000256" key="6">
    <source>
        <dbReference type="ARBA" id="ARBA00023054"/>
    </source>
</evidence>
<dbReference type="GO" id="GO:0008017">
    <property type="term" value="F:microtubule binding"/>
    <property type="evidence" value="ECO:0007669"/>
    <property type="project" value="InterPro"/>
</dbReference>
<accession>A0AAN8WPJ5</accession>
<dbReference type="GO" id="GO:0007020">
    <property type="term" value="P:microtubule nucleation"/>
    <property type="evidence" value="ECO:0007669"/>
    <property type="project" value="TreeGrafter"/>
</dbReference>
<dbReference type="GO" id="GO:0051642">
    <property type="term" value="P:centrosome localization"/>
    <property type="evidence" value="ECO:0007669"/>
    <property type="project" value="TreeGrafter"/>
</dbReference>
<evidence type="ECO:0000256" key="2">
    <source>
        <dbReference type="ARBA" id="ARBA00004300"/>
    </source>
</evidence>
<comment type="caution">
    <text evidence="11">The sequence shown here is derived from an EMBL/GenBank/DDBJ whole genome shotgun (WGS) entry which is preliminary data.</text>
</comment>
<dbReference type="GO" id="GO:0000776">
    <property type="term" value="C:kinetochore"/>
    <property type="evidence" value="ECO:0007669"/>
    <property type="project" value="TreeGrafter"/>
</dbReference>
<dbReference type="GO" id="GO:0005813">
    <property type="term" value="C:centrosome"/>
    <property type="evidence" value="ECO:0007669"/>
    <property type="project" value="UniProtKB-SubCell"/>
</dbReference>
<dbReference type="GO" id="GO:0007059">
    <property type="term" value="P:chromosome segregation"/>
    <property type="evidence" value="ECO:0007669"/>
    <property type="project" value="TreeGrafter"/>
</dbReference>
<keyword evidence="7" id="KW-0206">Cytoskeleton</keyword>
<dbReference type="GO" id="GO:0005871">
    <property type="term" value="C:kinesin complex"/>
    <property type="evidence" value="ECO:0007669"/>
    <property type="project" value="TreeGrafter"/>
</dbReference>
<evidence type="ECO:0000256" key="3">
    <source>
        <dbReference type="ARBA" id="ARBA00007429"/>
    </source>
</evidence>